<dbReference type="Proteomes" id="UP001060085">
    <property type="component" value="Linkage Group LG03"/>
</dbReference>
<keyword evidence="2" id="KW-1185">Reference proteome</keyword>
<evidence type="ECO:0000313" key="2">
    <source>
        <dbReference type="Proteomes" id="UP001060085"/>
    </source>
</evidence>
<protein>
    <submittedName>
        <fullName evidence="1">Uncharacterized protein</fullName>
    </submittedName>
</protein>
<comment type="caution">
    <text evidence="1">The sequence shown here is derived from an EMBL/GenBank/DDBJ whole genome shotgun (WGS) entry which is preliminary data.</text>
</comment>
<sequence>MMHMTMYWSRSVTFLLDSWKTESWQSYSLTLLFCFLLSFFHQRLEAQRFRLNSLKSTAPPSRGGSAINSNASTPLIYRKLGQTQRWIRIASAVLFGITSAIGYVIMLAIMSYNGGVFVAVVLGLSIGYFCFRSDDLVDDEDVQVLAEDTEPAHS</sequence>
<reference evidence="2" key="1">
    <citation type="journal article" date="2023" name="Nat. Plants">
        <title>Single-cell RNA sequencing provides a high-resolution roadmap for understanding the multicellular compartmentation of specialized metabolism.</title>
        <authorList>
            <person name="Sun S."/>
            <person name="Shen X."/>
            <person name="Li Y."/>
            <person name="Li Y."/>
            <person name="Wang S."/>
            <person name="Li R."/>
            <person name="Zhang H."/>
            <person name="Shen G."/>
            <person name="Guo B."/>
            <person name="Wei J."/>
            <person name="Xu J."/>
            <person name="St-Pierre B."/>
            <person name="Chen S."/>
            <person name="Sun C."/>
        </authorList>
    </citation>
    <scope>NUCLEOTIDE SEQUENCE [LARGE SCALE GENOMIC DNA]</scope>
</reference>
<evidence type="ECO:0000313" key="1">
    <source>
        <dbReference type="EMBL" id="KAI5674247.1"/>
    </source>
</evidence>
<gene>
    <name evidence="1" type="ORF">M9H77_14611</name>
</gene>
<dbReference type="EMBL" id="CM044703">
    <property type="protein sequence ID" value="KAI5674247.1"/>
    <property type="molecule type" value="Genomic_DNA"/>
</dbReference>
<accession>A0ACC0BNS9</accession>
<name>A0ACC0BNS9_CATRO</name>
<proteinExistence type="predicted"/>
<organism evidence="1 2">
    <name type="scientific">Catharanthus roseus</name>
    <name type="common">Madagascar periwinkle</name>
    <name type="synonym">Vinca rosea</name>
    <dbReference type="NCBI Taxonomy" id="4058"/>
    <lineage>
        <taxon>Eukaryota</taxon>
        <taxon>Viridiplantae</taxon>
        <taxon>Streptophyta</taxon>
        <taxon>Embryophyta</taxon>
        <taxon>Tracheophyta</taxon>
        <taxon>Spermatophyta</taxon>
        <taxon>Magnoliopsida</taxon>
        <taxon>eudicotyledons</taxon>
        <taxon>Gunneridae</taxon>
        <taxon>Pentapetalae</taxon>
        <taxon>asterids</taxon>
        <taxon>lamiids</taxon>
        <taxon>Gentianales</taxon>
        <taxon>Apocynaceae</taxon>
        <taxon>Rauvolfioideae</taxon>
        <taxon>Vinceae</taxon>
        <taxon>Catharanthinae</taxon>
        <taxon>Catharanthus</taxon>
    </lineage>
</organism>